<dbReference type="OrthoDB" id="10258666at2759"/>
<evidence type="ECO:0000256" key="1">
    <source>
        <dbReference type="SAM" id="Phobius"/>
    </source>
</evidence>
<dbReference type="VEuPathDB" id="GiardiaDB:GLP15_818"/>
<organism evidence="2 3">
    <name type="scientific">Giardia intestinalis (strain P15)</name>
    <name type="common">Giardia lamblia</name>
    <dbReference type="NCBI Taxonomy" id="658858"/>
    <lineage>
        <taxon>Eukaryota</taxon>
        <taxon>Metamonada</taxon>
        <taxon>Diplomonadida</taxon>
        <taxon>Hexamitidae</taxon>
        <taxon>Giardiinae</taxon>
        <taxon>Giardia</taxon>
    </lineage>
</organism>
<proteinExistence type="predicted"/>
<accession>E1EXT6</accession>
<keyword evidence="1" id="KW-1133">Transmembrane helix</keyword>
<gene>
    <name evidence="2" type="ORF">GLP15_818</name>
</gene>
<evidence type="ECO:0000313" key="2">
    <source>
        <dbReference type="EMBL" id="EFO64920.1"/>
    </source>
</evidence>
<sequence length="272" mass="29857">MTRYWTGTTKILLLVGIPCIVTTYTIAVIPRDINLIVRALTDNNGFSSWLLYYSDVRAWLGTVLVLAILILYSLVSHILYCCKCSKSQNVIIYCYLASIGTGYCASVDLFFCLFTTFGSSKIISYSLVLLGDLSRYATLSVGIAWFFTVTVGPLLLNTGSICLKTLTPIIGSLISFGLPLFIVLINGAGLYSTYTTSQYLIAGFILAFLGLVCYLLGYFVEFQKKKILSKYDAFSGSSISFGRTPTSSTTVLSTAHDSSMYRGYSNDAYSYA</sequence>
<keyword evidence="1" id="KW-0812">Transmembrane</keyword>
<protein>
    <submittedName>
        <fullName evidence="2">Uncharacterized protein</fullName>
    </submittedName>
</protein>
<reference evidence="2 3" key="1">
    <citation type="journal article" date="2010" name="BMC Genomics">
        <title>Genome analysis and comparative genomics of a Giardia intestinalis assemblage E isolate.</title>
        <authorList>
            <person name="Jerlstrom-Hultqvist J."/>
            <person name="Franzen O."/>
            <person name="Ankarklev J."/>
            <person name="Xu F."/>
            <person name="Nohynkova E."/>
            <person name="Andersson J.O."/>
            <person name="Svard S.G."/>
            <person name="Andersson B."/>
        </authorList>
    </citation>
    <scope>NUCLEOTIDE SEQUENCE [LARGE SCALE GENOMIC DNA]</scope>
    <source>
        <strain evidence="2 3">P15</strain>
    </source>
</reference>
<dbReference type="AlphaFoldDB" id="E1EXT6"/>
<evidence type="ECO:0000313" key="3">
    <source>
        <dbReference type="Proteomes" id="UP000008974"/>
    </source>
</evidence>
<feature type="transmembrane region" description="Helical" evidence="1">
    <location>
        <begin position="92"/>
        <end position="116"/>
    </location>
</feature>
<name>E1EXT6_GIAIA</name>
<keyword evidence="1" id="KW-0472">Membrane</keyword>
<feature type="transmembrane region" description="Helical" evidence="1">
    <location>
        <begin position="168"/>
        <end position="191"/>
    </location>
</feature>
<dbReference type="Proteomes" id="UP000008974">
    <property type="component" value="Unassembled WGS sequence"/>
</dbReference>
<feature type="transmembrane region" description="Helical" evidence="1">
    <location>
        <begin position="136"/>
        <end position="156"/>
    </location>
</feature>
<dbReference type="EMBL" id="ACVC01000054">
    <property type="protein sequence ID" value="EFO64920.1"/>
    <property type="molecule type" value="Genomic_DNA"/>
</dbReference>
<feature type="transmembrane region" description="Helical" evidence="1">
    <location>
        <begin position="58"/>
        <end position="80"/>
    </location>
</feature>
<feature type="transmembrane region" description="Helical" evidence="1">
    <location>
        <begin position="197"/>
        <end position="220"/>
    </location>
</feature>
<feature type="transmembrane region" description="Helical" evidence="1">
    <location>
        <begin position="12"/>
        <end position="30"/>
    </location>
</feature>
<comment type="caution">
    <text evidence="2">The sequence shown here is derived from an EMBL/GenBank/DDBJ whole genome shotgun (WGS) entry which is preliminary data.</text>
</comment>
<dbReference type="OMA" id="CYLASIG"/>